<evidence type="ECO:0000313" key="1">
    <source>
        <dbReference type="EMBL" id="SEL41089.1"/>
    </source>
</evidence>
<dbReference type="AlphaFoldDB" id="A0A1H7PZV3"/>
<organism evidence="1 2">
    <name type="scientific">Parapedobacter koreensis</name>
    <dbReference type="NCBI Taxonomy" id="332977"/>
    <lineage>
        <taxon>Bacteria</taxon>
        <taxon>Pseudomonadati</taxon>
        <taxon>Bacteroidota</taxon>
        <taxon>Sphingobacteriia</taxon>
        <taxon>Sphingobacteriales</taxon>
        <taxon>Sphingobacteriaceae</taxon>
        <taxon>Parapedobacter</taxon>
    </lineage>
</organism>
<accession>A0A1H7PZV3</accession>
<protein>
    <submittedName>
        <fullName evidence="1">Uncharacterized protein</fullName>
    </submittedName>
</protein>
<name>A0A1H7PZV3_9SPHI</name>
<dbReference type="STRING" id="332977.SAMN05421740_10592"/>
<evidence type="ECO:0000313" key="2">
    <source>
        <dbReference type="Proteomes" id="UP000198916"/>
    </source>
</evidence>
<proteinExistence type="predicted"/>
<keyword evidence="2" id="KW-1185">Reference proteome</keyword>
<gene>
    <name evidence="1" type="ORF">SAMN05421740_10592</name>
</gene>
<reference evidence="2" key="1">
    <citation type="submission" date="2016-10" db="EMBL/GenBank/DDBJ databases">
        <authorList>
            <person name="Varghese N."/>
            <person name="Submissions S."/>
        </authorList>
    </citation>
    <scope>NUCLEOTIDE SEQUENCE [LARGE SCALE GENOMIC DNA]</scope>
    <source>
        <strain evidence="2">Jip14</strain>
    </source>
</reference>
<dbReference type="EMBL" id="FNZR01000005">
    <property type="protein sequence ID" value="SEL41089.1"/>
    <property type="molecule type" value="Genomic_DNA"/>
</dbReference>
<dbReference type="Proteomes" id="UP000198916">
    <property type="component" value="Unassembled WGS sequence"/>
</dbReference>
<sequence>MPFILREMRRHGNPVIFIYTKQSAVKRTVHIGTQRNAVANAVVMAYAEWHNMTSIYKAVAIP</sequence>